<dbReference type="Proteomes" id="UP000618931">
    <property type="component" value="Unassembled WGS sequence"/>
</dbReference>
<feature type="site" description="Important for catalytic activity" evidence="9">
    <location>
        <position position="24"/>
    </location>
</feature>
<dbReference type="Pfam" id="PF02769">
    <property type="entry name" value="AIRS_C"/>
    <property type="match status" value="1"/>
</dbReference>
<keyword evidence="7 9" id="KW-0460">Magnesium</keyword>
<evidence type="ECO:0000256" key="2">
    <source>
        <dbReference type="ARBA" id="ARBA00022679"/>
    </source>
</evidence>
<name>A0ABS0I8G4_9BACT</name>
<comment type="similarity">
    <text evidence="1 9">Belongs to the selenophosphate synthase 1 family. Class I subfamily.</text>
</comment>
<dbReference type="PANTHER" id="PTHR10256">
    <property type="entry name" value="SELENIDE, WATER DIKINASE"/>
    <property type="match status" value="1"/>
</dbReference>
<feature type="binding site" evidence="9">
    <location>
        <position position="55"/>
    </location>
    <ligand>
        <name>Mg(2+)</name>
        <dbReference type="ChEBI" id="CHEBI:18420"/>
    </ligand>
</feature>
<proteinExistence type="inferred from homology"/>
<dbReference type="Gene3D" id="3.90.650.10">
    <property type="entry name" value="PurM-like C-terminal domain"/>
    <property type="match status" value="1"/>
</dbReference>
<feature type="binding site" description="in other chain" evidence="9">
    <location>
        <position position="72"/>
    </location>
    <ligand>
        <name>ATP</name>
        <dbReference type="ChEBI" id="CHEBI:30616"/>
        <note>ligand shared between dimeric partners</note>
    </ligand>
</feature>
<feature type="binding site" evidence="9">
    <location>
        <position position="95"/>
    </location>
    <ligand>
        <name>Mg(2+)</name>
        <dbReference type="ChEBI" id="CHEBI:18420"/>
    </ligand>
</feature>
<keyword evidence="5 9" id="KW-0418">Kinase</keyword>
<dbReference type="InterPro" id="IPR010918">
    <property type="entry name" value="PurM-like_C_dom"/>
</dbReference>
<dbReference type="HAMAP" id="MF_00625">
    <property type="entry name" value="SelD"/>
    <property type="match status" value="1"/>
</dbReference>
<dbReference type="PIRSF" id="PIRSF036407">
    <property type="entry name" value="Selenphspht_syn"/>
    <property type="match status" value="1"/>
</dbReference>
<feature type="domain" description="PurM-like C-terminal" evidence="11">
    <location>
        <begin position="174"/>
        <end position="341"/>
    </location>
</feature>
<evidence type="ECO:0000256" key="8">
    <source>
        <dbReference type="ARBA" id="ARBA00023266"/>
    </source>
</evidence>
<feature type="binding site" description="in other chain" evidence="9">
    <location>
        <position position="24"/>
    </location>
    <ligand>
        <name>ATP</name>
        <dbReference type="ChEBI" id="CHEBI:30616"/>
        <note>ligand shared between dimeric partners</note>
    </ligand>
</feature>
<dbReference type="SUPFAM" id="SSF56042">
    <property type="entry name" value="PurM C-terminal domain-like"/>
    <property type="match status" value="1"/>
</dbReference>
<evidence type="ECO:0000259" key="10">
    <source>
        <dbReference type="Pfam" id="PF00586"/>
    </source>
</evidence>
<evidence type="ECO:0000256" key="7">
    <source>
        <dbReference type="ARBA" id="ARBA00022842"/>
    </source>
</evidence>
<dbReference type="InterPro" id="IPR036921">
    <property type="entry name" value="PurM-like_N_sf"/>
</dbReference>
<dbReference type="CDD" id="cd02195">
    <property type="entry name" value="SelD"/>
    <property type="match status" value="1"/>
</dbReference>
<feature type="binding site" evidence="9">
    <location>
        <begin position="143"/>
        <end position="145"/>
    </location>
    <ligand>
        <name>ATP</name>
        <dbReference type="ChEBI" id="CHEBI:30616"/>
        <note>ligand shared between dimeric partners</note>
    </ligand>
</feature>
<feature type="active site" evidence="9">
    <location>
        <position position="21"/>
    </location>
</feature>
<reference evidence="12 13" key="1">
    <citation type="submission" date="2020-11" db="EMBL/GenBank/DDBJ databases">
        <authorList>
            <person name="Kim M.K."/>
        </authorList>
    </citation>
    <scope>NUCLEOTIDE SEQUENCE [LARGE SCALE GENOMIC DNA]</scope>
    <source>
        <strain evidence="12 13">BT662</strain>
    </source>
</reference>
<dbReference type="EMBL" id="JADQDM010000013">
    <property type="protein sequence ID" value="MBF9223254.1"/>
    <property type="molecule type" value="Genomic_DNA"/>
</dbReference>
<keyword evidence="8 9" id="KW-0711">Selenium</keyword>
<comment type="catalytic activity">
    <reaction evidence="9">
        <text>hydrogenselenide + ATP + H2O = selenophosphate + AMP + phosphate + 2 H(+)</text>
        <dbReference type="Rhea" id="RHEA:18737"/>
        <dbReference type="ChEBI" id="CHEBI:15377"/>
        <dbReference type="ChEBI" id="CHEBI:15378"/>
        <dbReference type="ChEBI" id="CHEBI:16144"/>
        <dbReference type="ChEBI" id="CHEBI:29317"/>
        <dbReference type="ChEBI" id="CHEBI:30616"/>
        <dbReference type="ChEBI" id="CHEBI:43474"/>
        <dbReference type="ChEBI" id="CHEBI:456215"/>
        <dbReference type="EC" id="2.7.9.3"/>
    </reaction>
</comment>
<dbReference type="Gene3D" id="3.30.1330.10">
    <property type="entry name" value="PurM-like, N-terminal domain"/>
    <property type="match status" value="1"/>
</dbReference>
<evidence type="ECO:0000256" key="9">
    <source>
        <dbReference type="HAMAP-Rule" id="MF_00625"/>
    </source>
</evidence>
<evidence type="ECO:0000256" key="6">
    <source>
        <dbReference type="ARBA" id="ARBA00022840"/>
    </source>
</evidence>
<evidence type="ECO:0000256" key="4">
    <source>
        <dbReference type="ARBA" id="ARBA00022741"/>
    </source>
</evidence>
<accession>A0ABS0I8G4</accession>
<gene>
    <name evidence="9 12" type="primary">selD</name>
    <name evidence="12" type="ORF">I2H31_19270</name>
</gene>
<feature type="binding site" description="in other chain" evidence="9">
    <location>
        <position position="95"/>
    </location>
    <ligand>
        <name>ATP</name>
        <dbReference type="ChEBI" id="CHEBI:30616"/>
        <note>ligand shared between dimeric partners</note>
    </ligand>
</feature>
<dbReference type="NCBIfam" id="TIGR00476">
    <property type="entry name" value="selD"/>
    <property type="match status" value="1"/>
</dbReference>
<feature type="domain" description="PurM-like N-terminal" evidence="10">
    <location>
        <begin position="54"/>
        <end position="161"/>
    </location>
</feature>
<dbReference type="GO" id="GO:0004756">
    <property type="term" value="F:selenide, water dikinase activity"/>
    <property type="evidence" value="ECO:0007669"/>
    <property type="project" value="UniProtKB-EC"/>
</dbReference>
<keyword evidence="6 9" id="KW-0067">ATP-binding</keyword>
<dbReference type="PANTHER" id="PTHR10256:SF0">
    <property type="entry name" value="INACTIVE SELENIDE, WATER DIKINASE-LIKE PROTEIN-RELATED"/>
    <property type="match status" value="1"/>
</dbReference>
<comment type="function">
    <text evidence="9">Synthesizes selenophosphate from selenide and ATP.</text>
</comment>
<organism evidence="12 13">
    <name type="scientific">Hymenobacter ruricola</name>
    <dbReference type="NCBI Taxonomy" id="2791023"/>
    <lineage>
        <taxon>Bacteria</taxon>
        <taxon>Pseudomonadati</taxon>
        <taxon>Bacteroidota</taxon>
        <taxon>Cytophagia</taxon>
        <taxon>Cytophagales</taxon>
        <taxon>Hymenobacteraceae</taxon>
        <taxon>Hymenobacter</taxon>
    </lineage>
</organism>
<protein>
    <recommendedName>
        <fullName evidence="9">Selenide, water dikinase</fullName>
        <ecNumber evidence="9">2.7.9.3</ecNumber>
    </recommendedName>
    <alternativeName>
        <fullName evidence="9">Selenium donor protein</fullName>
    </alternativeName>
    <alternativeName>
        <fullName evidence="9">Selenophosphate synthase</fullName>
    </alternativeName>
</protein>
<dbReference type="EC" id="2.7.9.3" evidence="9"/>
<keyword evidence="4 9" id="KW-0547">Nucleotide-binding</keyword>
<evidence type="ECO:0000259" key="11">
    <source>
        <dbReference type="Pfam" id="PF02769"/>
    </source>
</evidence>
<dbReference type="InterPro" id="IPR023061">
    <property type="entry name" value="SelD_I"/>
</dbReference>
<evidence type="ECO:0000313" key="12">
    <source>
        <dbReference type="EMBL" id="MBF9223254.1"/>
    </source>
</evidence>
<dbReference type="NCBIfam" id="NF002098">
    <property type="entry name" value="PRK00943.1"/>
    <property type="match status" value="1"/>
</dbReference>
<keyword evidence="3 9" id="KW-0479">Metal-binding</keyword>
<evidence type="ECO:0000313" key="13">
    <source>
        <dbReference type="Proteomes" id="UP000618931"/>
    </source>
</evidence>
<comment type="subunit">
    <text evidence="9">Homodimer.</text>
</comment>
<comment type="caution">
    <text evidence="12">The sequence shown here is derived from an EMBL/GenBank/DDBJ whole genome shotgun (WGS) entry which is preliminary data.</text>
</comment>
<evidence type="ECO:0000256" key="3">
    <source>
        <dbReference type="ARBA" id="ARBA00022723"/>
    </source>
</evidence>
<feature type="binding site" description="in other chain" evidence="9">
    <location>
        <begin position="52"/>
        <end position="54"/>
    </location>
    <ligand>
        <name>ATP</name>
        <dbReference type="ChEBI" id="CHEBI:30616"/>
        <note>ligand shared between dimeric partners</note>
    </ligand>
</feature>
<dbReference type="Pfam" id="PF00586">
    <property type="entry name" value="AIRS"/>
    <property type="match status" value="1"/>
</dbReference>
<dbReference type="InterPro" id="IPR016188">
    <property type="entry name" value="PurM-like_N"/>
</dbReference>
<dbReference type="InterPro" id="IPR036676">
    <property type="entry name" value="PurM-like_C_sf"/>
</dbReference>
<comment type="cofactor">
    <cofactor evidence="9">
        <name>Mg(2+)</name>
        <dbReference type="ChEBI" id="CHEBI:18420"/>
    </cofactor>
    <text evidence="9">Binds 1 Mg(2+) ion per monomer.</text>
</comment>
<sequence>MPDSSQPMDYKLTQYSHGAGCGCKIAPAVLDQMLHTSIAQPQHDKLLVGNASRDDAAVYDIGGGQAVISTTDFFMPIVDDAYDFGRIASANAISDVYAMGGRPLLAIAVLGWPVDKLPPEVARRVLEGARSICAEAGIPLAGGHSIDSPEPIFGLAVTGMVDIVDLKQNDTATAGSELFLTKPLGVGILTTAQKKGLLRDEDAAIAPAQMMQLNKIGAELSKLSAVTALTDVTGFGLLGHLAEVCEGSGLTAEIDFNKVPRIAAADSYLKQGSVPGGTTRNWASYGHKVGPITDEQRAWLCDPQTSGGLLVCVEPDGRAAVQAVFEKHGLALESFGHLRAHAEGEAWVQLGA</sequence>
<dbReference type="InterPro" id="IPR004536">
    <property type="entry name" value="SPS/SelD"/>
</dbReference>
<keyword evidence="13" id="KW-1185">Reference proteome</keyword>
<feature type="binding site" evidence="9">
    <location>
        <position position="231"/>
    </location>
    <ligand>
        <name>Mg(2+)</name>
        <dbReference type="ChEBI" id="CHEBI:18420"/>
    </ligand>
</feature>
<evidence type="ECO:0000256" key="5">
    <source>
        <dbReference type="ARBA" id="ARBA00022777"/>
    </source>
</evidence>
<evidence type="ECO:0000256" key="1">
    <source>
        <dbReference type="ARBA" id="ARBA00008026"/>
    </source>
</evidence>
<dbReference type="SUPFAM" id="SSF55326">
    <property type="entry name" value="PurM N-terminal domain-like"/>
    <property type="match status" value="1"/>
</dbReference>
<keyword evidence="2 9" id="KW-0808">Transferase</keyword>